<keyword evidence="4" id="KW-1185">Reference proteome</keyword>
<dbReference type="SUPFAM" id="SSF52540">
    <property type="entry name" value="P-loop containing nucleoside triphosphate hydrolases"/>
    <property type="match status" value="1"/>
</dbReference>
<proteinExistence type="predicted"/>
<sequence length="964" mass="111126">MEAEDLQQLLSDQWKSAVNSCRNTLERDDLRQVLDFNSWDDLQDQISKGRVDQTTHREFTMLAPSIIKLRTFIDRWICQVGPKVDASVLWGFMRLVVKLAHDEKAAISRVFRMLRDVCYKVEILNNYFAKATSFTPELKESCIECGIVLLSLFSYIIEFMRRDVVYSTPACSTDAEWHSLGEQFTSSSRQIDELLYRVEKLSKFAEHFRRTDSFEPSRQMEPLPTTPAMPIHLYPPEEQAKLPCVILPKIRTSRFFDRADVIQRMEDYFNEADPERSFRSLAIHGLGGVGKSTVALRYAEAKLKREELDALFWVYSEKLVSMRQSFTEIALRLKLPDARPGDHDENQALVLNWLQHTQCKWLIVYDNAEVADLIRAYWPLASRGQALVTTRNPSIAFELADRGMEVTSWDHETGLRFLLHLLSSEISTDLQEDEAESAQQLSHKLCGHALAISTMAGLIHRRALSITEFTKFYEQHPSQMHGISGSRSINALWEISFRSLNSPSHAILGVMSFIEPDNIPQSLFEPDSRTDLPDPLRFCSDGFRFSEAIEDLLTLALIKRDRISRTFSLHRLVQTSFKYFLTPKQRQEAFGNATVLVSRAFPRRDSNIAQLYLMWDRCVLYVQHVISLKDCFREEKKNNPEFRGLQTYCDLNNACQRYLLEMNSYEELEDLIEVNTLALDTLPQEQQTVGLQGSLTSHRGQLLIRLGKAEEGVKWLKKSYEIRSHDKPFNPRESSWAADNVAVGIATLNNFTEATKWHERARDHFLEWSNKQPKNKGEWPAEIMNSMGLGLVWSGQSQRARDLMMGALEQVESTEPYNWAVASYTHFGLGTVERRDMNFESAEAHFMEAQNLWLKGNQMRSDPFNAACMYRLGCTSLDQGHIEAAVKHLRDALVVTEMRKHNMVAEHMRCLFKLSEALEQEPREVDEARRLREDAEYLLRRRAPNAGNPGLASTYDSLVNILWR</sequence>
<feature type="domain" description="NB-ARC" evidence="1">
    <location>
        <begin position="276"/>
        <end position="418"/>
    </location>
</feature>
<organism evidence="3 4">
    <name type="scientific">Lojkania enalia</name>
    <dbReference type="NCBI Taxonomy" id="147567"/>
    <lineage>
        <taxon>Eukaryota</taxon>
        <taxon>Fungi</taxon>
        <taxon>Dikarya</taxon>
        <taxon>Ascomycota</taxon>
        <taxon>Pezizomycotina</taxon>
        <taxon>Dothideomycetes</taxon>
        <taxon>Pleosporomycetidae</taxon>
        <taxon>Pleosporales</taxon>
        <taxon>Pleosporales incertae sedis</taxon>
        <taxon>Lojkania</taxon>
    </lineage>
</organism>
<feature type="domain" description="DUF7779" evidence="2">
    <location>
        <begin position="496"/>
        <end position="584"/>
    </location>
</feature>
<dbReference type="Pfam" id="PF00931">
    <property type="entry name" value="NB-ARC"/>
    <property type="match status" value="1"/>
</dbReference>
<dbReference type="Gene3D" id="1.25.40.10">
    <property type="entry name" value="Tetratricopeptide repeat domain"/>
    <property type="match status" value="1"/>
</dbReference>
<dbReference type="Pfam" id="PF25000">
    <property type="entry name" value="DUF7779"/>
    <property type="match status" value="1"/>
</dbReference>
<protein>
    <submittedName>
        <fullName evidence="3">NB-ARC and TPR domain protein</fullName>
    </submittedName>
</protein>
<dbReference type="GO" id="GO:0043531">
    <property type="term" value="F:ADP binding"/>
    <property type="evidence" value="ECO:0007669"/>
    <property type="project" value="InterPro"/>
</dbReference>
<dbReference type="InterPro" id="IPR002182">
    <property type="entry name" value="NB-ARC"/>
</dbReference>
<dbReference type="PANTHER" id="PTHR35205:SF1">
    <property type="entry name" value="ZU5 DOMAIN-CONTAINING PROTEIN"/>
    <property type="match status" value="1"/>
</dbReference>
<comment type="caution">
    <text evidence="3">The sequence shown here is derived from an EMBL/GenBank/DDBJ whole genome shotgun (WGS) entry which is preliminary data.</text>
</comment>
<evidence type="ECO:0000259" key="2">
    <source>
        <dbReference type="Pfam" id="PF25000"/>
    </source>
</evidence>
<gene>
    <name evidence="3" type="ORF">CC78DRAFT_592504</name>
</gene>
<accession>A0A9P4MVP5</accession>
<evidence type="ECO:0000259" key="1">
    <source>
        <dbReference type="Pfam" id="PF00931"/>
    </source>
</evidence>
<evidence type="ECO:0000313" key="4">
    <source>
        <dbReference type="Proteomes" id="UP000800093"/>
    </source>
</evidence>
<name>A0A9P4MVP5_9PLEO</name>
<dbReference type="InterPro" id="IPR011990">
    <property type="entry name" value="TPR-like_helical_dom_sf"/>
</dbReference>
<dbReference type="Proteomes" id="UP000800093">
    <property type="component" value="Unassembled WGS sequence"/>
</dbReference>
<evidence type="ECO:0000313" key="3">
    <source>
        <dbReference type="EMBL" id="KAF2259245.1"/>
    </source>
</evidence>
<dbReference type="Gene3D" id="3.40.50.300">
    <property type="entry name" value="P-loop containing nucleotide triphosphate hydrolases"/>
    <property type="match status" value="1"/>
</dbReference>
<dbReference type="PANTHER" id="PTHR35205">
    <property type="entry name" value="NB-ARC AND TPR DOMAIN PROTEIN"/>
    <property type="match status" value="1"/>
</dbReference>
<dbReference type="InterPro" id="IPR056681">
    <property type="entry name" value="DUF7779"/>
</dbReference>
<dbReference type="OrthoDB" id="3938393at2759"/>
<dbReference type="SUPFAM" id="SSF48452">
    <property type="entry name" value="TPR-like"/>
    <property type="match status" value="1"/>
</dbReference>
<dbReference type="InterPro" id="IPR027417">
    <property type="entry name" value="P-loop_NTPase"/>
</dbReference>
<dbReference type="AlphaFoldDB" id="A0A9P4MVP5"/>
<dbReference type="EMBL" id="ML986714">
    <property type="protein sequence ID" value="KAF2259245.1"/>
    <property type="molecule type" value="Genomic_DNA"/>
</dbReference>
<reference evidence="4" key="1">
    <citation type="journal article" date="2020" name="Stud. Mycol.">
        <title>101 Dothideomycetes genomes: A test case for predicting lifestyles and emergence of pathogens.</title>
        <authorList>
            <person name="Haridas S."/>
            <person name="Albert R."/>
            <person name="Binder M."/>
            <person name="Bloem J."/>
            <person name="LaButti K."/>
            <person name="Salamov A."/>
            <person name="Andreopoulos B."/>
            <person name="Baker S."/>
            <person name="Barry K."/>
            <person name="Bills G."/>
            <person name="Bluhm B."/>
            <person name="Cannon C."/>
            <person name="Castanera R."/>
            <person name="Culley D."/>
            <person name="Daum C."/>
            <person name="Ezra D."/>
            <person name="Gonzalez J."/>
            <person name="Henrissat B."/>
            <person name="Kuo A."/>
            <person name="Liang C."/>
            <person name="Lipzen A."/>
            <person name="Lutzoni F."/>
            <person name="Magnuson J."/>
            <person name="Mondo S."/>
            <person name="Nolan M."/>
            <person name="Ohm R."/>
            <person name="Pangilinan J."/>
            <person name="Park H.-J."/>
            <person name="Ramirez L."/>
            <person name="Alfaro M."/>
            <person name="Sun H."/>
            <person name="Tritt A."/>
            <person name="Yoshinaga Y."/>
            <person name="Zwiers L.-H."/>
            <person name="Turgeon B."/>
            <person name="Goodwin S."/>
            <person name="Spatafora J."/>
            <person name="Crous P."/>
            <person name="Grigoriev I."/>
        </authorList>
    </citation>
    <scope>NUCLEOTIDE SEQUENCE [LARGE SCALE GENOMIC DNA]</scope>
    <source>
        <strain evidence="4">CBS 304.66</strain>
    </source>
</reference>